<gene>
    <name evidence="7" type="ORF">RJ640_027261</name>
</gene>
<dbReference type="InterPro" id="IPR002401">
    <property type="entry name" value="Cyt_P450_E_grp-I"/>
</dbReference>
<feature type="binding site" description="axial binding residue" evidence="5">
    <location>
        <position position="1129"/>
    </location>
    <ligand>
        <name>heme</name>
        <dbReference type="ChEBI" id="CHEBI:30413"/>
    </ligand>
    <ligandPart>
        <name>Fe</name>
        <dbReference type="ChEBI" id="CHEBI:18248"/>
    </ligandPart>
</feature>
<accession>A0AA88UF41</accession>
<comment type="caution">
    <text evidence="7">The sequence shown here is derived from an EMBL/GenBank/DDBJ whole genome shotgun (WGS) entry which is preliminary data.</text>
</comment>
<organism evidence="7 8">
    <name type="scientific">Escallonia rubra</name>
    <dbReference type="NCBI Taxonomy" id="112253"/>
    <lineage>
        <taxon>Eukaryota</taxon>
        <taxon>Viridiplantae</taxon>
        <taxon>Streptophyta</taxon>
        <taxon>Embryophyta</taxon>
        <taxon>Tracheophyta</taxon>
        <taxon>Spermatophyta</taxon>
        <taxon>Magnoliopsida</taxon>
        <taxon>eudicotyledons</taxon>
        <taxon>Gunneridae</taxon>
        <taxon>Pentapetalae</taxon>
        <taxon>asterids</taxon>
        <taxon>campanulids</taxon>
        <taxon>Escalloniales</taxon>
        <taxon>Escalloniaceae</taxon>
        <taxon>Escallonia</taxon>
    </lineage>
</organism>
<keyword evidence="6" id="KW-0732">Signal</keyword>
<dbReference type="InterPro" id="IPR036396">
    <property type="entry name" value="Cyt_P450_sf"/>
</dbReference>
<dbReference type="AlphaFoldDB" id="A0AA88UF41"/>
<keyword evidence="2 5" id="KW-0479">Metal-binding</keyword>
<keyword evidence="8" id="KW-1185">Reference proteome</keyword>
<dbReference type="EMBL" id="JAVXUO010001728">
    <property type="protein sequence ID" value="KAK2979681.1"/>
    <property type="molecule type" value="Genomic_DNA"/>
</dbReference>
<protein>
    <recommendedName>
        <fullName evidence="9">Cytochrome P450</fullName>
    </recommendedName>
</protein>
<sequence>MALLTLFLSIWAFRKSRHGRTRLPPGPRCLPLVGYLPFLGTDLHRSFTELAQIHGPIFKLWLGSKLCVVLSSPAVIREVVRDQDGTFANRDPTVAALVYSDNANDVIFGPNGSTWRMLRKIFVREMLSKPNIDACYPLRRQEVRKIITDVYSKVSTPIDIGELAFLTVFNATTSMLWGGTPEGKKWSATGSMARDEYSQKHFVASITLVTLLLVIWAIRKSRHGRTRLPPGPCGLPLVGYLPFLGTNLHRSFAELARVHGPIFKLWLGCKLCVVLSSPAIIKEVVREQDRTFANRDPTVAALIMSHNANDIVFAPDGSTWRMLRKVLVHEMLSNRNLDACYTFRRQEVRKIVIDVYSKAGTPIDIGQLASLTVFNATTSMLWGGTPEGKEWSISLGAEFRAAVSAFSVLMEKPNISDFFPTLARFDIQGIEKETKKISLWVEQIFDSLLEQRMEVNAAKRMNATQKDFVQSLLELRDQQGSGSSITLKHMKSLLLDIVAAGTDTVSAMAEWVMGELMRHPKVMQKVYEELKSVVGLNDIVEEFHIPKLKYLEAVVKETHRLHPAAPFLVPRSPSQTSTVGGYTIPKGTKVLVNVWAMQRDPQIWDRPLDFQPERFLSNAEKVDYSGNNFMYLPFGSGRRICAGLPLAERMLSYVLATFLHSFEWKLPFGTELDLSDKFGLVTKKSTPLVLIPTPSFLVIWTLAKPKKQMASLPPGPHGLPVLGYLPFLGTNLLTSFTKLARCYGPIYKIWLGNKLCIVVSSPSLAKEVLRDQDTTFANRDPSIATLAVTYGARDIIWSSYGSSWRILRKLFVREMMSNTNLAACCNLRKDEVRKTIRDISSKVGSPMDIGQLIFLTEMNVVMSMLWGGTLEAQKICMTGAKFREVVSEMNDLVMKPNLSDFFPILARFDIQGVERQMKRLYQRVETIFDGVLDECVKLVPADTEETCNNKGRKDFLQILLELKEQELGSTSISRTQIKAILVDIVIGGTDTTATTAEWLIAEILRNPDVMKKVQDELTEVVGMNNIVEESHLPRLQYLDAVVKETLRLHTPVPLLVPRRPSKSCTVGGYTIPKNTRVLVNVCAIHVDPNVWDNPSEFKPERFLCHDSTRYDYTGSNFHYLPFGSGRRICPGIPLAEKMVMYLLASLLHSFEWHLQGDEVLDLSEKFGIVLKKRTPLIAPPSQRLSNMELYA</sequence>
<evidence type="ECO:0008006" key="9">
    <source>
        <dbReference type="Google" id="ProtNLM"/>
    </source>
</evidence>
<evidence type="ECO:0000256" key="1">
    <source>
        <dbReference type="ARBA" id="ARBA00010617"/>
    </source>
</evidence>
<evidence type="ECO:0000256" key="4">
    <source>
        <dbReference type="ARBA" id="ARBA00023004"/>
    </source>
</evidence>
<feature type="chain" id="PRO_5041723577" description="Cytochrome P450" evidence="6">
    <location>
        <begin position="19"/>
        <end position="1191"/>
    </location>
</feature>
<dbReference type="PROSITE" id="PS00086">
    <property type="entry name" value="CYTOCHROME_P450"/>
    <property type="match status" value="2"/>
</dbReference>
<dbReference type="Proteomes" id="UP001187471">
    <property type="component" value="Unassembled WGS sequence"/>
</dbReference>
<reference evidence="7" key="1">
    <citation type="submission" date="2022-12" db="EMBL/GenBank/DDBJ databases">
        <title>Draft genome assemblies for two species of Escallonia (Escalloniales).</title>
        <authorList>
            <person name="Chanderbali A."/>
            <person name="Dervinis C."/>
            <person name="Anghel I."/>
            <person name="Soltis D."/>
            <person name="Soltis P."/>
            <person name="Zapata F."/>
        </authorList>
    </citation>
    <scope>NUCLEOTIDE SEQUENCE</scope>
    <source>
        <strain evidence="7">UCBG92.1500</strain>
        <tissue evidence="7">Leaf</tissue>
    </source>
</reference>
<dbReference type="PANTHER" id="PTHR47951">
    <property type="entry name" value="OS08G0547900 PROTEIN"/>
    <property type="match status" value="1"/>
</dbReference>
<keyword evidence="4 5" id="KW-0408">Iron</keyword>
<dbReference type="InterPro" id="IPR017972">
    <property type="entry name" value="Cyt_P450_CS"/>
</dbReference>
<dbReference type="SUPFAM" id="SSF48264">
    <property type="entry name" value="Cytochrome P450"/>
    <property type="match status" value="3"/>
</dbReference>
<dbReference type="GO" id="GO:0004497">
    <property type="term" value="F:monooxygenase activity"/>
    <property type="evidence" value="ECO:0007669"/>
    <property type="project" value="InterPro"/>
</dbReference>
<comment type="similarity">
    <text evidence="1">Belongs to the cytochrome P450 family.</text>
</comment>
<evidence type="ECO:0000256" key="5">
    <source>
        <dbReference type="PIRSR" id="PIRSR602401-1"/>
    </source>
</evidence>
<keyword evidence="5" id="KW-0349">Heme</keyword>
<dbReference type="InterPro" id="IPR001128">
    <property type="entry name" value="Cyt_P450"/>
</dbReference>
<dbReference type="PRINTS" id="PR00385">
    <property type="entry name" value="P450"/>
</dbReference>
<evidence type="ECO:0000256" key="3">
    <source>
        <dbReference type="ARBA" id="ARBA00023002"/>
    </source>
</evidence>
<evidence type="ECO:0000256" key="2">
    <source>
        <dbReference type="ARBA" id="ARBA00022723"/>
    </source>
</evidence>
<dbReference type="Pfam" id="PF00067">
    <property type="entry name" value="p450"/>
    <property type="match status" value="3"/>
</dbReference>
<dbReference type="GO" id="GO:0016705">
    <property type="term" value="F:oxidoreductase activity, acting on paired donors, with incorporation or reduction of molecular oxygen"/>
    <property type="evidence" value="ECO:0007669"/>
    <property type="project" value="InterPro"/>
</dbReference>
<comment type="cofactor">
    <cofactor evidence="5">
        <name>heme</name>
        <dbReference type="ChEBI" id="CHEBI:30413"/>
    </cofactor>
</comment>
<evidence type="ECO:0000313" key="8">
    <source>
        <dbReference type="Proteomes" id="UP001187471"/>
    </source>
</evidence>
<dbReference type="PANTHER" id="PTHR47951:SF7">
    <property type="entry name" value="FLAVONOID 3',5'-HYDROXYLASE-LIKE ISOFORM X1"/>
    <property type="match status" value="1"/>
</dbReference>
<dbReference type="FunFam" id="1.10.630.10:FF:000007">
    <property type="entry name" value="Cytochrome P450 76C4"/>
    <property type="match status" value="2"/>
</dbReference>
<dbReference type="GO" id="GO:0020037">
    <property type="term" value="F:heme binding"/>
    <property type="evidence" value="ECO:0007669"/>
    <property type="project" value="InterPro"/>
</dbReference>
<dbReference type="CDD" id="cd11073">
    <property type="entry name" value="CYP76-like"/>
    <property type="match status" value="2"/>
</dbReference>
<keyword evidence="3" id="KW-0560">Oxidoreductase</keyword>
<feature type="signal peptide" evidence="6">
    <location>
        <begin position="1"/>
        <end position="18"/>
    </location>
</feature>
<dbReference type="GO" id="GO:0005506">
    <property type="term" value="F:iron ion binding"/>
    <property type="evidence" value="ECO:0007669"/>
    <property type="project" value="InterPro"/>
</dbReference>
<evidence type="ECO:0000256" key="6">
    <source>
        <dbReference type="SAM" id="SignalP"/>
    </source>
</evidence>
<evidence type="ECO:0000313" key="7">
    <source>
        <dbReference type="EMBL" id="KAK2979681.1"/>
    </source>
</evidence>
<dbReference type="PRINTS" id="PR00463">
    <property type="entry name" value="EP450I"/>
</dbReference>
<proteinExistence type="inferred from homology"/>
<name>A0AA88UF41_9ASTE</name>
<dbReference type="Gene3D" id="1.10.630.10">
    <property type="entry name" value="Cytochrome P450"/>
    <property type="match status" value="3"/>
</dbReference>